<dbReference type="OrthoDB" id="518142at2"/>
<dbReference type="STRING" id="1618023.UH38_24435"/>
<name>A0A0D8ZKT0_9CYAN</name>
<evidence type="ECO:0000313" key="3">
    <source>
        <dbReference type="Proteomes" id="UP000032452"/>
    </source>
</evidence>
<evidence type="ECO:0000313" key="2">
    <source>
        <dbReference type="EMBL" id="KJH69340.1"/>
    </source>
</evidence>
<protein>
    <submittedName>
        <fullName evidence="2">Uncharacterized protein</fullName>
    </submittedName>
</protein>
<keyword evidence="3" id="KW-1185">Reference proteome</keyword>
<evidence type="ECO:0000256" key="1">
    <source>
        <dbReference type="SAM" id="MobiDB-lite"/>
    </source>
</evidence>
<comment type="caution">
    <text evidence="2">The sequence shown here is derived from an EMBL/GenBank/DDBJ whole genome shotgun (WGS) entry which is preliminary data.</text>
</comment>
<dbReference type="Proteomes" id="UP000032452">
    <property type="component" value="Unassembled WGS sequence"/>
</dbReference>
<feature type="region of interest" description="Disordered" evidence="1">
    <location>
        <begin position="41"/>
        <end position="72"/>
    </location>
</feature>
<proteinExistence type="predicted"/>
<reference evidence="2 3" key="1">
    <citation type="submission" date="2015-02" db="EMBL/GenBank/DDBJ databases">
        <title>Draft genome of a novel marine cyanobacterium (Chroococcales) isolated from South Atlantic Ocean.</title>
        <authorList>
            <person name="Rigonato J."/>
            <person name="Alvarenga D.O."/>
            <person name="Branco L.H."/>
            <person name="Varani A.M."/>
            <person name="Brandini F.P."/>
            <person name="Fiore M.F."/>
        </authorList>
    </citation>
    <scope>NUCLEOTIDE SEQUENCE [LARGE SCALE GENOMIC DNA]</scope>
    <source>
        <strain evidence="2 3">CENA595</strain>
    </source>
</reference>
<organism evidence="2 3">
    <name type="scientific">Aliterella atlantica CENA595</name>
    <dbReference type="NCBI Taxonomy" id="1618023"/>
    <lineage>
        <taxon>Bacteria</taxon>
        <taxon>Bacillati</taxon>
        <taxon>Cyanobacteriota</taxon>
        <taxon>Cyanophyceae</taxon>
        <taxon>Chroococcidiopsidales</taxon>
        <taxon>Aliterellaceae</taxon>
        <taxon>Aliterella</taxon>
    </lineage>
</organism>
<dbReference type="AlphaFoldDB" id="A0A0D8ZKT0"/>
<accession>A0A0D8ZKT0</accession>
<gene>
    <name evidence="2" type="ORF">UH38_24435</name>
</gene>
<sequence>MLSGTLLGGTNWEVAQSQPIADRTLGNERCVVVPLESNAPGDRISGRAQRGDNLFHISPNLPPTRRLAASKRGDRGRVVQGINSFALL</sequence>
<dbReference type="RefSeq" id="WP_045057326.1">
    <property type="nucleotide sequence ID" value="NZ_CAWMDP010000045.1"/>
</dbReference>
<dbReference type="EMBL" id="JYON01000053">
    <property type="protein sequence ID" value="KJH69340.1"/>
    <property type="molecule type" value="Genomic_DNA"/>
</dbReference>